<sequence>MAKVRLSDREVSAIKETAKDVFGEGTKIILFGSRADLSRKGGDIDLYIVPEDKEDPFEKKLKFLIKLKQKIGDRKIDVIIQRDPERDIEKVAMLTGVEL</sequence>
<evidence type="ECO:0000313" key="2">
    <source>
        <dbReference type="EMBL" id="ADY72941.1"/>
    </source>
</evidence>
<dbReference type="SUPFAM" id="SSF81301">
    <property type="entry name" value="Nucleotidyltransferase"/>
    <property type="match status" value="1"/>
</dbReference>
<dbReference type="Pfam" id="PF01909">
    <property type="entry name" value="NTP_transf_2"/>
    <property type="match status" value="1"/>
</dbReference>
<dbReference type="OrthoDB" id="14556at2"/>
<evidence type="ECO:0000259" key="1">
    <source>
        <dbReference type="Pfam" id="PF01909"/>
    </source>
</evidence>
<keyword evidence="3" id="KW-1185">Reference proteome</keyword>
<dbReference type="eggNOG" id="COG1708">
    <property type="taxonomic scope" value="Bacteria"/>
</dbReference>
<evidence type="ECO:0000313" key="3">
    <source>
        <dbReference type="Proteomes" id="UP000007102"/>
    </source>
</evidence>
<dbReference type="Gene3D" id="3.30.460.10">
    <property type="entry name" value="Beta Polymerase, domain 2"/>
    <property type="match status" value="1"/>
</dbReference>
<proteinExistence type="predicted"/>
<dbReference type="GO" id="GO:0016779">
    <property type="term" value="F:nucleotidyltransferase activity"/>
    <property type="evidence" value="ECO:0007669"/>
    <property type="project" value="InterPro"/>
</dbReference>
<reference evidence="3" key="2">
    <citation type="submission" date="2011-02" db="EMBL/GenBank/DDBJ databases">
        <title>The complete genome of Desulfurobacterium thermolithotrophum DSM 11699.</title>
        <authorList>
            <consortium name="US DOE Joint Genome Institute (JGI-PGF)"/>
            <person name="Lucas S."/>
            <person name="Copeland A."/>
            <person name="Lapidus A."/>
            <person name="Bruce D."/>
            <person name="Goodwin L."/>
            <person name="Pitluck S."/>
            <person name="Kyrpides N."/>
            <person name="Mavromatis K."/>
            <person name="Pagani I."/>
            <person name="Ivanova N."/>
            <person name="Mikhailova N."/>
            <person name="Daligault H."/>
            <person name="Detter J.C."/>
            <person name="Tapia R."/>
            <person name="Han C."/>
            <person name="Land M."/>
            <person name="Hauser L."/>
            <person name="Markowitz V."/>
            <person name="Cheng J.-F."/>
            <person name="Hugenholtz P."/>
            <person name="Woyke T."/>
            <person name="Wu D."/>
            <person name="Spring S."/>
            <person name="Brambilla E."/>
            <person name="Klenk H.-P."/>
            <person name="Eisen J.A."/>
        </authorList>
    </citation>
    <scope>NUCLEOTIDE SEQUENCE [LARGE SCALE GENOMIC DNA]</scope>
    <source>
        <strain evidence="3">DSM 11699 / BSA</strain>
    </source>
</reference>
<gene>
    <name evidence="2" type="ordered locus">Dester_0285</name>
</gene>
<dbReference type="AlphaFoldDB" id="F0S1T6"/>
<protein>
    <submittedName>
        <fullName evidence="2">DNA polymerase beta domain protein region</fullName>
    </submittedName>
</protein>
<dbReference type="KEGG" id="dte:Dester_0285"/>
<dbReference type="RefSeq" id="WP_013637900.1">
    <property type="nucleotide sequence ID" value="NC_015185.1"/>
</dbReference>
<dbReference type="Proteomes" id="UP000007102">
    <property type="component" value="Chromosome"/>
</dbReference>
<feature type="domain" description="Polymerase nucleotidyl transferase" evidence="1">
    <location>
        <begin position="13"/>
        <end position="84"/>
    </location>
</feature>
<dbReference type="STRING" id="868864.Dester_0285"/>
<reference evidence="2 3" key="1">
    <citation type="journal article" date="2011" name="Stand. Genomic Sci.">
        <title>Complete genome sequence of the thermophilic sulfur-reducer Desulfurobacterium thermolithotrophum type strain (BSA(T)) from a deep-sea hydrothermal vent.</title>
        <authorList>
            <person name="Goker M."/>
            <person name="Daligault H."/>
            <person name="Mwirichia R."/>
            <person name="Lapidus A."/>
            <person name="Lucas S."/>
            <person name="Deshpande S."/>
            <person name="Pagani I."/>
            <person name="Tapia R."/>
            <person name="Cheng J.F."/>
            <person name="Goodwin L."/>
            <person name="Pitluck S."/>
            <person name="Liolios K."/>
            <person name="Ivanova N."/>
            <person name="Mavromatis K."/>
            <person name="Mikhailova N."/>
            <person name="Pati A."/>
            <person name="Chen A."/>
            <person name="Palaniappan K."/>
            <person name="Han C."/>
            <person name="Land M."/>
            <person name="Hauser L."/>
            <person name="Pan C."/>
            <person name="Brambilla E.M."/>
            <person name="Rohde M."/>
            <person name="Spring S."/>
            <person name="Sikorski J."/>
            <person name="Wirth R."/>
            <person name="Detter J.C."/>
            <person name="Woyke T."/>
            <person name="Bristow J."/>
            <person name="Eisen J.A."/>
            <person name="Markowitz V."/>
            <person name="Hugenholtz P."/>
            <person name="Kyrpides N.C."/>
            <person name="Klenk H.P."/>
        </authorList>
    </citation>
    <scope>NUCLEOTIDE SEQUENCE [LARGE SCALE GENOMIC DNA]</scope>
    <source>
        <strain evidence="3">DSM 11699 / BSA</strain>
    </source>
</reference>
<dbReference type="HOGENOM" id="CLU_164558_1_0_0"/>
<dbReference type="CDD" id="cd05403">
    <property type="entry name" value="NT_KNTase_like"/>
    <property type="match status" value="1"/>
</dbReference>
<accession>F0S1T6</accession>
<name>F0S1T6_DESTD</name>
<organism evidence="2 3">
    <name type="scientific">Desulfurobacterium thermolithotrophum (strain DSM 11699 / BSA)</name>
    <dbReference type="NCBI Taxonomy" id="868864"/>
    <lineage>
        <taxon>Bacteria</taxon>
        <taxon>Pseudomonadati</taxon>
        <taxon>Aquificota</taxon>
        <taxon>Aquificia</taxon>
        <taxon>Desulfurobacteriales</taxon>
        <taxon>Desulfurobacteriaceae</taxon>
        <taxon>Desulfurobacterium</taxon>
    </lineage>
</organism>
<dbReference type="InParanoid" id="F0S1T6"/>
<dbReference type="InterPro" id="IPR043519">
    <property type="entry name" value="NT_sf"/>
</dbReference>
<dbReference type="EMBL" id="CP002543">
    <property type="protein sequence ID" value="ADY72941.1"/>
    <property type="molecule type" value="Genomic_DNA"/>
</dbReference>
<dbReference type="InterPro" id="IPR002934">
    <property type="entry name" value="Polymerase_NTP_transf_dom"/>
</dbReference>